<dbReference type="Gene3D" id="1.10.260.50">
    <property type="match status" value="1"/>
</dbReference>
<comment type="cofactor">
    <cofactor evidence="1 10">
        <name>pyridoxal 5'-phosphate</name>
        <dbReference type="ChEBI" id="CHEBI:597326"/>
    </cofactor>
</comment>
<dbReference type="OrthoDB" id="9808002at2"/>
<evidence type="ECO:0000256" key="4">
    <source>
        <dbReference type="ARBA" id="ARBA00022679"/>
    </source>
</evidence>
<evidence type="ECO:0000256" key="3">
    <source>
        <dbReference type="ARBA" id="ARBA00012239"/>
    </source>
</evidence>
<protein>
    <recommendedName>
        <fullName evidence="3">cysteine desulfurase</fullName>
        <ecNumber evidence="3">2.8.1.7</ecNumber>
    </recommendedName>
</protein>
<dbReference type="GO" id="GO:0046872">
    <property type="term" value="F:metal ion binding"/>
    <property type="evidence" value="ECO:0007669"/>
    <property type="project" value="UniProtKB-KW"/>
</dbReference>
<dbReference type="PANTHER" id="PTHR11601:SF34">
    <property type="entry name" value="CYSTEINE DESULFURASE"/>
    <property type="match status" value="1"/>
</dbReference>
<dbReference type="EMBL" id="SORF01000005">
    <property type="protein sequence ID" value="TDY48054.1"/>
    <property type="molecule type" value="Genomic_DNA"/>
</dbReference>
<accession>A0A4R8LRP3</accession>
<keyword evidence="6" id="KW-0663">Pyridoxal phosphate</keyword>
<evidence type="ECO:0000256" key="5">
    <source>
        <dbReference type="ARBA" id="ARBA00022723"/>
    </source>
</evidence>
<comment type="similarity">
    <text evidence="2">Belongs to the class-V pyridoxal-phosphate-dependent aminotransferase family. NifS/IscS subfamily.</text>
</comment>
<dbReference type="InterPro" id="IPR015421">
    <property type="entry name" value="PyrdxlP-dep_Trfase_major"/>
</dbReference>
<proteinExistence type="inferred from homology"/>
<dbReference type="InterPro" id="IPR016454">
    <property type="entry name" value="Cysteine_dSase"/>
</dbReference>
<dbReference type="PIRSF" id="PIRSF005572">
    <property type="entry name" value="NifS"/>
    <property type="match status" value="1"/>
</dbReference>
<keyword evidence="13" id="KW-1185">Reference proteome</keyword>
<dbReference type="InterPro" id="IPR000192">
    <property type="entry name" value="Aminotrans_V_dom"/>
</dbReference>
<dbReference type="InterPro" id="IPR015422">
    <property type="entry name" value="PyrdxlP-dep_Trfase_small"/>
</dbReference>
<keyword evidence="4" id="KW-0808">Transferase</keyword>
<reference evidence="12 13" key="1">
    <citation type="submission" date="2019-03" db="EMBL/GenBank/DDBJ databases">
        <title>Genomic Encyclopedia of Type Strains, Phase IV (KMG-IV): sequencing the most valuable type-strain genomes for metagenomic binning, comparative biology and taxonomic classification.</title>
        <authorList>
            <person name="Goeker M."/>
        </authorList>
    </citation>
    <scope>NUCLEOTIDE SEQUENCE [LARGE SCALE GENOMIC DNA]</scope>
    <source>
        <strain evidence="12 13">DSM 17974</strain>
    </source>
</reference>
<dbReference type="PROSITE" id="PS00595">
    <property type="entry name" value="AA_TRANSFER_CLASS_5"/>
    <property type="match status" value="1"/>
</dbReference>
<organism evidence="12 13">
    <name type="scientific">Alicyclobacillus sacchari</name>
    <dbReference type="NCBI Taxonomy" id="392010"/>
    <lineage>
        <taxon>Bacteria</taxon>
        <taxon>Bacillati</taxon>
        <taxon>Bacillota</taxon>
        <taxon>Bacilli</taxon>
        <taxon>Bacillales</taxon>
        <taxon>Alicyclobacillaceae</taxon>
        <taxon>Alicyclobacillus</taxon>
    </lineage>
</organism>
<dbReference type="GO" id="GO:0051536">
    <property type="term" value="F:iron-sulfur cluster binding"/>
    <property type="evidence" value="ECO:0007669"/>
    <property type="project" value="UniProtKB-KW"/>
</dbReference>
<dbReference type="EC" id="2.8.1.7" evidence="3"/>
<dbReference type="InterPro" id="IPR015424">
    <property type="entry name" value="PyrdxlP-dep_Trfase"/>
</dbReference>
<evidence type="ECO:0000256" key="2">
    <source>
        <dbReference type="ARBA" id="ARBA00006490"/>
    </source>
</evidence>
<keyword evidence="8" id="KW-0411">Iron-sulfur</keyword>
<evidence type="ECO:0000256" key="1">
    <source>
        <dbReference type="ARBA" id="ARBA00001933"/>
    </source>
</evidence>
<dbReference type="Gene3D" id="3.40.640.10">
    <property type="entry name" value="Type I PLP-dependent aspartate aminotransferase-like (Major domain)"/>
    <property type="match status" value="1"/>
</dbReference>
<comment type="catalytic activity">
    <reaction evidence="9">
        <text>(sulfur carrier)-H + L-cysteine = (sulfur carrier)-SH + L-alanine</text>
        <dbReference type="Rhea" id="RHEA:43892"/>
        <dbReference type="Rhea" id="RHEA-COMP:14737"/>
        <dbReference type="Rhea" id="RHEA-COMP:14739"/>
        <dbReference type="ChEBI" id="CHEBI:29917"/>
        <dbReference type="ChEBI" id="CHEBI:35235"/>
        <dbReference type="ChEBI" id="CHEBI:57972"/>
        <dbReference type="ChEBI" id="CHEBI:64428"/>
        <dbReference type="EC" id="2.8.1.7"/>
    </reaction>
</comment>
<dbReference type="GO" id="GO:0031071">
    <property type="term" value="F:cysteine desulfurase activity"/>
    <property type="evidence" value="ECO:0007669"/>
    <property type="project" value="UniProtKB-EC"/>
</dbReference>
<dbReference type="SUPFAM" id="SSF53383">
    <property type="entry name" value="PLP-dependent transferases"/>
    <property type="match status" value="1"/>
</dbReference>
<sequence length="381" mass="41438">MIYLDNAATTPIAEAVRKAMEPFLASIYGNPSSTHEAGRQARQAVERARRTIAEWLDCDPRDLIFTSGGTEADNAALVGAYLARQQDRKHIVASAVEHHAVLHALSFLESLGAKVTLVPVDRRGFVDPADVVHALQPDTALVTVMAVNNELGTVEPVDEIARLVKRRDAQIIVHSDMVQALPVQRIGLARSDLDMATFSAHKIHGPKGIGLLYVRKHTPWQPILYGGNQELKRRGGTENVAGAIGFAAAVDALRDRFADHVAHLAALRDAFWASLADEPGVHRLSPPDAAPSILNVAFAGVRNDVLLMRLDLEGVMASAGSACTAGSLEPSHVIQACRLDEHVREAVRFSFSWQNTMEEVEQAARVVKDCVQLIRSRFTIS</sequence>
<evidence type="ECO:0000313" key="12">
    <source>
        <dbReference type="EMBL" id="TDY48054.1"/>
    </source>
</evidence>
<evidence type="ECO:0000256" key="7">
    <source>
        <dbReference type="ARBA" id="ARBA00023004"/>
    </source>
</evidence>
<dbReference type="Proteomes" id="UP000294581">
    <property type="component" value="Unassembled WGS sequence"/>
</dbReference>
<evidence type="ECO:0000256" key="9">
    <source>
        <dbReference type="ARBA" id="ARBA00050776"/>
    </source>
</evidence>
<evidence type="ECO:0000256" key="6">
    <source>
        <dbReference type="ARBA" id="ARBA00022898"/>
    </source>
</evidence>
<evidence type="ECO:0000313" key="13">
    <source>
        <dbReference type="Proteomes" id="UP000294581"/>
    </source>
</evidence>
<keyword evidence="5" id="KW-0479">Metal-binding</keyword>
<dbReference type="Pfam" id="PF00266">
    <property type="entry name" value="Aminotran_5"/>
    <property type="match status" value="1"/>
</dbReference>
<evidence type="ECO:0000256" key="10">
    <source>
        <dbReference type="RuleBase" id="RU004504"/>
    </source>
</evidence>
<dbReference type="Gene3D" id="3.90.1150.10">
    <property type="entry name" value="Aspartate Aminotransferase, domain 1"/>
    <property type="match status" value="1"/>
</dbReference>
<gene>
    <name evidence="12" type="ORF">C7445_105236</name>
</gene>
<dbReference type="AlphaFoldDB" id="A0A4R8LRP3"/>
<evidence type="ECO:0000259" key="11">
    <source>
        <dbReference type="Pfam" id="PF00266"/>
    </source>
</evidence>
<comment type="caution">
    <text evidence="12">The sequence shown here is derived from an EMBL/GenBank/DDBJ whole genome shotgun (WGS) entry which is preliminary data.</text>
</comment>
<dbReference type="PANTHER" id="PTHR11601">
    <property type="entry name" value="CYSTEINE DESULFURYLASE FAMILY MEMBER"/>
    <property type="match status" value="1"/>
</dbReference>
<keyword evidence="7" id="KW-0408">Iron</keyword>
<feature type="domain" description="Aminotransferase class V" evidence="11">
    <location>
        <begin position="2"/>
        <end position="362"/>
    </location>
</feature>
<name>A0A4R8LRP3_9BACL</name>
<dbReference type="InterPro" id="IPR020578">
    <property type="entry name" value="Aminotrans_V_PyrdxlP_BS"/>
</dbReference>
<dbReference type="RefSeq" id="WP_134159421.1">
    <property type="nucleotide sequence ID" value="NZ_SORF01000005.1"/>
</dbReference>
<evidence type="ECO:0000256" key="8">
    <source>
        <dbReference type="ARBA" id="ARBA00023014"/>
    </source>
</evidence>